<keyword evidence="1" id="KW-0812">Transmembrane</keyword>
<protein>
    <recommendedName>
        <fullName evidence="4">SMODS and SLOG-associating 2TM effector domain-containing protein</fullName>
    </recommendedName>
</protein>
<keyword evidence="1" id="KW-1133">Transmembrane helix</keyword>
<dbReference type="EMBL" id="MHTG01000009">
    <property type="protein sequence ID" value="OHA57656.1"/>
    <property type="molecule type" value="Genomic_DNA"/>
</dbReference>
<comment type="caution">
    <text evidence="2">The sequence shown here is derived from an EMBL/GenBank/DDBJ whole genome shotgun (WGS) entry which is preliminary data.</text>
</comment>
<gene>
    <name evidence="2" type="ORF">A2114_01840</name>
</gene>
<accession>A0A1G2QAP7</accession>
<evidence type="ECO:0000313" key="2">
    <source>
        <dbReference type="EMBL" id="OHA57656.1"/>
    </source>
</evidence>
<reference evidence="2 3" key="1">
    <citation type="journal article" date="2016" name="Nat. Commun.">
        <title>Thousands of microbial genomes shed light on interconnected biogeochemical processes in an aquifer system.</title>
        <authorList>
            <person name="Anantharaman K."/>
            <person name="Brown C.T."/>
            <person name="Hug L.A."/>
            <person name="Sharon I."/>
            <person name="Castelle C.J."/>
            <person name="Probst A.J."/>
            <person name="Thomas B.C."/>
            <person name="Singh A."/>
            <person name="Wilkins M.J."/>
            <person name="Karaoz U."/>
            <person name="Brodie E.L."/>
            <person name="Williams K.H."/>
            <person name="Hubbard S.S."/>
            <person name="Banfield J.F."/>
        </authorList>
    </citation>
    <scope>NUCLEOTIDE SEQUENCE [LARGE SCALE GENOMIC DNA]</scope>
</reference>
<keyword evidence="1" id="KW-0472">Membrane</keyword>
<evidence type="ECO:0008006" key="4">
    <source>
        <dbReference type="Google" id="ProtNLM"/>
    </source>
</evidence>
<dbReference type="Proteomes" id="UP000176494">
    <property type="component" value="Unassembled WGS sequence"/>
</dbReference>
<organism evidence="2 3">
    <name type="scientific">Candidatus Vogelbacteria bacterium GWA1_51_14</name>
    <dbReference type="NCBI Taxonomy" id="1802435"/>
    <lineage>
        <taxon>Bacteria</taxon>
        <taxon>Candidatus Vogeliibacteriota</taxon>
    </lineage>
</organism>
<dbReference type="AlphaFoldDB" id="A0A1G2QAP7"/>
<evidence type="ECO:0000256" key="1">
    <source>
        <dbReference type="SAM" id="Phobius"/>
    </source>
</evidence>
<sequence>MSRVSEMSDEDLASLLIETEKVRKNGWWQELTSEDGNYYLVTAGQWIARRKILSNLCGWTTTSIVFAVGLFGCSVISQDDNIIKIAAGAAIATVVSFLWVYWRVHLWKPYGNFHFIRLYLEDIEKLHRDILKWSDWQTSSILFGSTPGRVDLEVERVLKSMTLEVVRLEEDLQRVGSQISEQMVDDAKIRLLTSLKFAQDRMFTTETRGALFRWAEQELEAEKAADDIPI</sequence>
<name>A0A1G2QAP7_9BACT</name>
<evidence type="ECO:0000313" key="3">
    <source>
        <dbReference type="Proteomes" id="UP000176494"/>
    </source>
</evidence>
<feature type="transmembrane region" description="Helical" evidence="1">
    <location>
        <begin position="83"/>
        <end position="102"/>
    </location>
</feature>
<feature type="transmembrane region" description="Helical" evidence="1">
    <location>
        <begin position="56"/>
        <end position="77"/>
    </location>
</feature>
<proteinExistence type="predicted"/>